<feature type="compositionally biased region" description="Basic and acidic residues" evidence="3">
    <location>
        <begin position="1782"/>
        <end position="1796"/>
    </location>
</feature>
<dbReference type="Pfam" id="PF24883">
    <property type="entry name" value="NPHP3_N"/>
    <property type="match status" value="1"/>
</dbReference>
<dbReference type="OrthoDB" id="163438at2759"/>
<evidence type="ECO:0000256" key="1">
    <source>
        <dbReference type="ARBA" id="ARBA00008171"/>
    </source>
</evidence>
<feature type="region of interest" description="Disordered" evidence="3">
    <location>
        <begin position="1738"/>
        <end position="1767"/>
    </location>
</feature>
<feature type="region of interest" description="Disordered" evidence="3">
    <location>
        <begin position="1635"/>
        <end position="1661"/>
    </location>
</feature>
<dbReference type="Gene3D" id="2.60.40.150">
    <property type="entry name" value="C2 domain"/>
    <property type="match status" value="1"/>
</dbReference>
<dbReference type="PANTHER" id="PTHR10039">
    <property type="entry name" value="AMELOGENIN"/>
    <property type="match status" value="1"/>
</dbReference>
<feature type="region of interest" description="Disordered" evidence="3">
    <location>
        <begin position="190"/>
        <end position="222"/>
    </location>
</feature>
<evidence type="ECO:0000313" key="8">
    <source>
        <dbReference type="Proteomes" id="UP000298327"/>
    </source>
</evidence>
<dbReference type="InterPro" id="IPR011009">
    <property type="entry name" value="Kinase-like_dom_sf"/>
</dbReference>
<dbReference type="SUPFAM" id="SSF56112">
    <property type="entry name" value="Protein kinase-like (PK-like)"/>
    <property type="match status" value="1"/>
</dbReference>
<dbReference type="InterPro" id="IPR027417">
    <property type="entry name" value="P-loop_NTPase"/>
</dbReference>
<dbReference type="SUPFAM" id="SSF52540">
    <property type="entry name" value="P-loop containing nucleoside triphosphate hydrolases"/>
    <property type="match status" value="1"/>
</dbReference>
<reference evidence="7 8" key="1">
    <citation type="submission" date="2019-02" db="EMBL/GenBank/DDBJ databases">
        <title>Genome sequencing of the rare red list fungi Dentipellis fragilis.</title>
        <authorList>
            <person name="Buettner E."/>
            <person name="Kellner H."/>
        </authorList>
    </citation>
    <scope>NUCLEOTIDE SEQUENCE [LARGE SCALE GENOMIC DNA]</scope>
    <source>
        <strain evidence="7 8">DSM 105465</strain>
    </source>
</reference>
<feature type="compositionally biased region" description="Low complexity" evidence="3">
    <location>
        <begin position="1819"/>
        <end position="1837"/>
    </location>
</feature>
<feature type="domain" description="Protein kinase" evidence="6">
    <location>
        <begin position="1356"/>
        <end position="1674"/>
    </location>
</feature>
<sequence>MATLSPSRACPLTAAPDSAAMFLNPATPSPEYQTIAASLPFVFYRPNDPKELGAYHEFCGQAIEIRIIRARDLPSPRLWPSSVNSFVLVTPEGRHLFRTETVSGPNPEWNELFVVRCPSRSSTIRLQVLHSSSTSETTLLGETDVPVDVLLRDDVDEYRCRLTKSGLKFRRNRGELFVSGNIHINVTEAPSAVHTSPSARTEPVGDLGDKHEAVPTSNGQPSLSTPGYGLQAGGISSLFVQLHSASFPPIEPNTSSLSRALGEAEDNVNALLAPSFLQKAGPYMNGVTSAGSSDLSEAAGDVLSNVLDNVVHPYAKLAWTVLSSGYKILKAQVDRDDRIRNLWHTVQDVVVFFDEVKEEPTRANYLKQAVMDVMKQIYECCQFLRKYADKGFAGRTFWNTLNPKNDDAVQLLTDSFRTLKDQLNRGISLDNWKCIRALGNDLGEVKDQVQELWLYTLIEGQVNVVECDTRRGCLPETRTKLIGDIVEWIHDPERGRVLWLSGPVGTGKSSVANTVAGLLKGLGRLGASYRFDKQVDPSAVFRQIAYQLARVDKSVKDALLSMLKQKGDIASAALSDQALGVIVEPLKAVDLVGPVVIVIDALDEIRHREARVRDDILAFFSHEDFALPDYVKIFITSRDDPQVHLHLQPGIGGCEALNIDDYEDTAADIHLFVRHRLGEISARARITDGWPPSGADEKLAERAGRQFQWAYITCQFIAESPRSRLSLVLSAKVATHGGSRQLDVLYDSVIRSAYEARDRDSSYVSEFGYVVGCIAAGKKPFRLRDLNDLLKLDNDRYSQVFLPGRESFLMEGAEQVVSSVRSLFSATTTPRGNLGALRLVHTSLFEFLTDSKRCPDFHIDLSYWNLVLAIRCMKILNERLDTESSIPRLLKKDGPRRARPFSNALRYACVFFAQHISHTKDRQNDSLVPEIMQFTSRRLLRWIEEMSNLGFEWKEGLDVLIASYELPPGLKLLVGAVSAEDRKAVMNSIVDDGDLPAVMFTSVTRFDPDTRYDYIEPFNGYTYTEGGHVEPDSTAETPQAPIPALGVEEHDEEETWDAVADGATHAGVSRRDDNDVINVIPDAQAVEMLEPTLDLERPFYSLGYVSSIHAWYRQSKIPASRYEKYANVQNNIESAWEMTHRHNVSADRQRPAASTLSNCAYILSCIWSILAEIRDPRLRFLDLVERCATILLEVSELYAQYYPFNDQVIQATESLVDCFGRIRVFFLQEAKASFIKRTFKRRGTEEQLVSYAERLWSIMQGFEVSLQTSVLARIQKSTRQTLLNLEGLGKSDTNTQDKIRKLAERILSGQENSDDDSGPLEDGADLDSHTSFLRNILEDPAYLANTELRFITKHDLEIDGEICRGVQSTVQKCIWQGQTVAVKMFSYSVLPSDYFNRTVTKWWTLHDPNILQLLAASVPTDLTSLYSVTPYYEKGSLVQYLNSKSNVEEPELLRMMIEIVSGLEYLHGKDIAHGNLQGENVLVADDLTCLIGGFSHSGLGVTVPRQDESEVILREEMLGWYAPEILNGADPFTRVADVYAFSMICVEILKRGVPPWEPCSKDTMCTIVFAQADASEGEIYQASDTARYETLDLHDALDLNNGLAGYLSSYPRVSDASILRITAAMSSAITSFTSPVLSSATPDATSTSTSTGNDGGGSTGPSPGSSSLYLYTFLATLLLLLSVSGVIIFRSMVIRRRHRQAVLDAIAQRDLCPPIPSPGWAHHQAGRETEVVRGLAHPGLPLSTTLSSNQPPEHQEPPRAPTPLPLPEYPLLRFSNPFRRFPIPERRVDESTKAKGNDAPTDELPEDAEAQVAVLIAMPSPGRTHTHTHPPSGTPRGAKPGEDDIHIFT</sequence>
<gene>
    <name evidence="7" type="ORF">EVG20_g2289</name>
</gene>
<dbReference type="Proteomes" id="UP000298327">
    <property type="component" value="Unassembled WGS sequence"/>
</dbReference>
<feature type="compositionally biased region" description="Polar residues" evidence="3">
    <location>
        <begin position="1742"/>
        <end position="1752"/>
    </location>
</feature>
<dbReference type="STRING" id="205917.A0A4Y9ZA93"/>
<evidence type="ECO:0000259" key="5">
    <source>
        <dbReference type="PROSITE" id="PS50004"/>
    </source>
</evidence>
<keyword evidence="4" id="KW-0812">Transmembrane</keyword>
<feature type="region of interest" description="Disordered" evidence="3">
    <location>
        <begin position="1782"/>
        <end position="1849"/>
    </location>
</feature>
<dbReference type="InterPro" id="IPR056884">
    <property type="entry name" value="NPHP3-like_N"/>
</dbReference>
<dbReference type="InterPro" id="IPR000008">
    <property type="entry name" value="C2_dom"/>
</dbReference>
<organism evidence="7 8">
    <name type="scientific">Dentipellis fragilis</name>
    <dbReference type="NCBI Taxonomy" id="205917"/>
    <lineage>
        <taxon>Eukaryota</taxon>
        <taxon>Fungi</taxon>
        <taxon>Dikarya</taxon>
        <taxon>Basidiomycota</taxon>
        <taxon>Agaricomycotina</taxon>
        <taxon>Agaricomycetes</taxon>
        <taxon>Russulales</taxon>
        <taxon>Hericiaceae</taxon>
        <taxon>Dentipellis</taxon>
    </lineage>
</organism>
<evidence type="ECO:0000256" key="2">
    <source>
        <dbReference type="ARBA" id="ARBA00022737"/>
    </source>
</evidence>
<dbReference type="GO" id="GO:0004672">
    <property type="term" value="F:protein kinase activity"/>
    <property type="evidence" value="ECO:0007669"/>
    <property type="project" value="InterPro"/>
</dbReference>
<evidence type="ECO:0000313" key="7">
    <source>
        <dbReference type="EMBL" id="TFY70711.1"/>
    </source>
</evidence>
<dbReference type="InterPro" id="IPR001245">
    <property type="entry name" value="Ser-Thr/Tyr_kinase_cat_dom"/>
</dbReference>
<evidence type="ECO:0000256" key="4">
    <source>
        <dbReference type="SAM" id="Phobius"/>
    </source>
</evidence>
<comment type="similarity">
    <text evidence="1">Belongs to the protein kinase superfamily. TKL Ser/Thr protein kinase family. ROCO subfamily.</text>
</comment>
<dbReference type="SMART" id="SM00239">
    <property type="entry name" value="C2"/>
    <property type="match status" value="1"/>
</dbReference>
<dbReference type="InterPro" id="IPR035892">
    <property type="entry name" value="C2_domain_sf"/>
</dbReference>
<feature type="compositionally biased region" description="Low complexity" evidence="3">
    <location>
        <begin position="1638"/>
        <end position="1652"/>
    </location>
</feature>
<evidence type="ECO:0008006" key="9">
    <source>
        <dbReference type="Google" id="ProtNLM"/>
    </source>
</evidence>
<dbReference type="Pfam" id="PF07714">
    <property type="entry name" value="PK_Tyr_Ser-Thr"/>
    <property type="match status" value="1"/>
</dbReference>
<feature type="transmembrane region" description="Helical" evidence="4">
    <location>
        <begin position="1668"/>
        <end position="1689"/>
    </location>
</feature>
<accession>A0A4Y9ZA93</accession>
<dbReference type="SUPFAM" id="SSF49562">
    <property type="entry name" value="C2 domain (Calcium/lipid-binding domain, CaLB)"/>
    <property type="match status" value="1"/>
</dbReference>
<dbReference type="Gene3D" id="1.10.510.10">
    <property type="entry name" value="Transferase(Phosphotransferase) domain 1"/>
    <property type="match status" value="1"/>
</dbReference>
<dbReference type="Pfam" id="PF00168">
    <property type="entry name" value="C2"/>
    <property type="match status" value="1"/>
</dbReference>
<dbReference type="CDD" id="cd00030">
    <property type="entry name" value="C2"/>
    <property type="match status" value="1"/>
</dbReference>
<dbReference type="CDD" id="cd21037">
    <property type="entry name" value="MLKL_NTD"/>
    <property type="match status" value="1"/>
</dbReference>
<comment type="caution">
    <text evidence="7">The sequence shown here is derived from an EMBL/GenBank/DDBJ whole genome shotgun (WGS) entry which is preliminary data.</text>
</comment>
<keyword evidence="8" id="KW-1185">Reference proteome</keyword>
<evidence type="ECO:0000259" key="6">
    <source>
        <dbReference type="PROSITE" id="PS50011"/>
    </source>
</evidence>
<dbReference type="InterPro" id="IPR059179">
    <property type="entry name" value="MLKL-like_MCAfunc"/>
</dbReference>
<dbReference type="EMBL" id="SEOQ01000086">
    <property type="protein sequence ID" value="TFY70711.1"/>
    <property type="molecule type" value="Genomic_DNA"/>
</dbReference>
<feature type="compositionally biased region" description="Basic and acidic residues" evidence="3">
    <location>
        <begin position="1839"/>
        <end position="1849"/>
    </location>
</feature>
<dbReference type="PROSITE" id="PS50011">
    <property type="entry name" value="PROTEIN_KINASE_DOM"/>
    <property type="match status" value="1"/>
</dbReference>
<keyword evidence="4" id="KW-0472">Membrane</keyword>
<feature type="compositionally biased region" description="Acidic residues" evidence="3">
    <location>
        <begin position="1800"/>
        <end position="1809"/>
    </location>
</feature>
<protein>
    <recommendedName>
        <fullName evidence="9">Protein kinase domain-containing protein</fullName>
    </recommendedName>
</protein>
<proteinExistence type="inferred from homology"/>
<evidence type="ECO:0000256" key="3">
    <source>
        <dbReference type="SAM" id="MobiDB-lite"/>
    </source>
</evidence>
<dbReference type="InterPro" id="IPR000719">
    <property type="entry name" value="Prot_kinase_dom"/>
</dbReference>
<dbReference type="Gene3D" id="3.40.50.300">
    <property type="entry name" value="P-loop containing nucleotide triphosphate hydrolases"/>
    <property type="match status" value="1"/>
</dbReference>
<keyword evidence="4" id="KW-1133">Transmembrane helix</keyword>
<dbReference type="PROSITE" id="PS50004">
    <property type="entry name" value="C2"/>
    <property type="match status" value="1"/>
</dbReference>
<feature type="compositionally biased region" description="Pro residues" evidence="3">
    <location>
        <begin position="1758"/>
        <end position="1767"/>
    </location>
</feature>
<feature type="domain" description="C2" evidence="5">
    <location>
        <begin position="44"/>
        <end position="162"/>
    </location>
</feature>
<name>A0A4Y9ZA93_9AGAM</name>
<dbReference type="PANTHER" id="PTHR10039:SF17">
    <property type="entry name" value="FUNGAL STAND N-TERMINAL GOODBYE DOMAIN-CONTAINING PROTEIN-RELATED"/>
    <property type="match status" value="1"/>
</dbReference>
<dbReference type="GO" id="GO:0005524">
    <property type="term" value="F:ATP binding"/>
    <property type="evidence" value="ECO:0007669"/>
    <property type="project" value="InterPro"/>
</dbReference>
<keyword evidence="2" id="KW-0677">Repeat</keyword>